<feature type="region of interest" description="Disordered" evidence="8">
    <location>
        <begin position="78"/>
        <end position="131"/>
    </location>
</feature>
<evidence type="ECO:0000256" key="6">
    <source>
        <dbReference type="ARBA" id="ARBA00023242"/>
    </source>
</evidence>
<proteinExistence type="inferred from homology"/>
<feature type="compositionally biased region" description="Acidic residues" evidence="8">
    <location>
        <begin position="340"/>
        <end position="349"/>
    </location>
</feature>
<dbReference type="PANTHER" id="PTHR13011:SF0">
    <property type="entry name" value="GENERAL TRANSCRIPTION FACTOR IIF SUBUNIT 1"/>
    <property type="match status" value="1"/>
</dbReference>
<dbReference type="GO" id="GO:0005674">
    <property type="term" value="C:transcription factor TFIIF complex"/>
    <property type="evidence" value="ECO:0007669"/>
    <property type="project" value="TreeGrafter"/>
</dbReference>
<dbReference type="InterPro" id="IPR008851">
    <property type="entry name" value="TFIIF-alpha"/>
</dbReference>
<dbReference type="PANTHER" id="PTHR13011">
    <property type="entry name" value="TFIIF-ALPHA"/>
    <property type="match status" value="1"/>
</dbReference>
<accession>A0A8H7PY35</accession>
<evidence type="ECO:0000256" key="2">
    <source>
        <dbReference type="ARBA" id="ARBA00005249"/>
    </source>
</evidence>
<feature type="region of interest" description="Disordered" evidence="8">
    <location>
        <begin position="1"/>
        <end position="58"/>
    </location>
</feature>
<comment type="caution">
    <text evidence="9">The sequence shown here is derived from an EMBL/GenBank/DDBJ whole genome shotgun (WGS) entry which is preliminary data.</text>
</comment>
<evidence type="ECO:0000256" key="1">
    <source>
        <dbReference type="ARBA" id="ARBA00004123"/>
    </source>
</evidence>
<dbReference type="InterPro" id="IPR011039">
    <property type="entry name" value="TFIIF_interaction"/>
</dbReference>
<comment type="similarity">
    <text evidence="2 7">Belongs to the TFIIF alpha subunit family.</text>
</comment>
<dbReference type="GO" id="GO:0006367">
    <property type="term" value="P:transcription initiation at RNA polymerase II promoter"/>
    <property type="evidence" value="ECO:0007669"/>
    <property type="project" value="InterPro"/>
</dbReference>
<protein>
    <recommendedName>
        <fullName evidence="7">Transcription initiation factor IIF subunit alpha</fullName>
    </recommendedName>
</protein>
<organism evidence="9 10">
    <name type="scientific">Mortierella isabellina</name>
    <name type="common">Filamentous fungus</name>
    <name type="synonym">Umbelopsis isabellina</name>
    <dbReference type="NCBI Taxonomy" id="91625"/>
    <lineage>
        <taxon>Eukaryota</taxon>
        <taxon>Fungi</taxon>
        <taxon>Fungi incertae sedis</taxon>
        <taxon>Mucoromycota</taxon>
        <taxon>Mucoromycotina</taxon>
        <taxon>Umbelopsidomycetes</taxon>
        <taxon>Umbelopsidales</taxon>
        <taxon>Umbelopsidaceae</taxon>
        <taxon>Umbelopsis</taxon>
    </lineage>
</organism>
<name>A0A8H7PY35_MORIS</name>
<feature type="compositionally biased region" description="Polar residues" evidence="8">
    <location>
        <begin position="1"/>
        <end position="11"/>
    </location>
</feature>
<dbReference type="Proteomes" id="UP000654370">
    <property type="component" value="Unassembled WGS sequence"/>
</dbReference>
<evidence type="ECO:0000313" key="10">
    <source>
        <dbReference type="Proteomes" id="UP000654370"/>
    </source>
</evidence>
<feature type="region of interest" description="Disordered" evidence="8">
    <location>
        <begin position="310"/>
        <end position="536"/>
    </location>
</feature>
<keyword evidence="5 7" id="KW-0804">Transcription</keyword>
<evidence type="ECO:0000256" key="7">
    <source>
        <dbReference type="RuleBase" id="RU366044"/>
    </source>
</evidence>
<feature type="compositionally biased region" description="Basic and acidic residues" evidence="8">
    <location>
        <begin position="321"/>
        <end position="332"/>
    </location>
</feature>
<gene>
    <name evidence="9" type="ORF">INT43_006858</name>
</gene>
<feature type="compositionally biased region" description="Acidic residues" evidence="8">
    <location>
        <begin position="310"/>
        <end position="320"/>
    </location>
</feature>
<keyword evidence="4 7" id="KW-0238">DNA-binding</keyword>
<evidence type="ECO:0000256" key="5">
    <source>
        <dbReference type="ARBA" id="ARBA00023163"/>
    </source>
</evidence>
<evidence type="ECO:0000256" key="4">
    <source>
        <dbReference type="ARBA" id="ARBA00023125"/>
    </source>
</evidence>
<keyword evidence="3 7" id="KW-0805">Transcription regulation</keyword>
<evidence type="ECO:0000256" key="3">
    <source>
        <dbReference type="ARBA" id="ARBA00023015"/>
    </source>
</evidence>
<feature type="compositionally biased region" description="Basic and acidic residues" evidence="8">
    <location>
        <begin position="229"/>
        <end position="238"/>
    </location>
</feature>
<dbReference type="EMBL" id="JAEPQZ010000004">
    <property type="protein sequence ID" value="KAG2181933.1"/>
    <property type="molecule type" value="Genomic_DNA"/>
</dbReference>
<dbReference type="SUPFAM" id="SSF50916">
    <property type="entry name" value="Rap30/74 interaction domains"/>
    <property type="match status" value="1"/>
</dbReference>
<feature type="region of interest" description="Disordered" evidence="8">
    <location>
        <begin position="229"/>
        <end position="296"/>
    </location>
</feature>
<dbReference type="GO" id="GO:0003677">
    <property type="term" value="F:DNA binding"/>
    <property type="evidence" value="ECO:0007669"/>
    <property type="project" value="UniProtKB-KW"/>
</dbReference>
<sequence>MSSIYRTNNANRGSPRPAGRGRGVPGRPRPVNAMGHKLGGPGGPAQPLPPITSQDFPLMSSSKVESHNIMNFKTVKPVKLENFTPPVKLQRKDPNAPPPAPANDPGAGPEAMNEEPSRGPKTGADTSLIAPMGGATRNKQMLFKKRTRQIFLAKEDTRKLREQEQKPWVLEDFDNQNSFVGSLEGGQQSDYMLFVFAENGFKVVPVDKWYKFNPKISYQVMSLDEAEEHLQRQQKTESSRWLTARRPKEEAEGEQAGPSQRDRFRVVDNGTAAVKSEDEDDAGGKRRGRNDSDIDDIDFDEVFQDDEEVAADMEAEDDETKDVKARVKRETKGYVPGGENVEDFDEEDISLTSEGKQMRKLVRNLEKNNVYESDEDHDPYASSAGDLGSSDDEEDSGKSDSEAKKNDIKATPKKLATPTKPTLAQKKALMANRKPLSKPIGRPHSPSLHNVKRERGVSSTSSSRASSPVHRGSLSPMHPSSPSDSTGAGAKKRMSSEISDGETESKRMRKAAGSASPPHRAVSPTNAPVDGSADGGDIISEAEVVAALRGRKLTTKEFLSVFRKRLKKDRNKDIITGLLKKVARHVDSPNPKEKLLELKPEYQT</sequence>
<keyword evidence="6 7" id="KW-0539">Nucleus</keyword>
<feature type="compositionally biased region" description="Basic and acidic residues" evidence="8">
    <location>
        <begin position="396"/>
        <end position="410"/>
    </location>
</feature>
<dbReference type="GO" id="GO:0032968">
    <property type="term" value="P:positive regulation of transcription elongation by RNA polymerase II"/>
    <property type="evidence" value="ECO:0007669"/>
    <property type="project" value="InterPro"/>
</dbReference>
<evidence type="ECO:0000256" key="8">
    <source>
        <dbReference type="SAM" id="MobiDB-lite"/>
    </source>
</evidence>
<keyword evidence="10" id="KW-1185">Reference proteome</keyword>
<dbReference type="Pfam" id="PF05793">
    <property type="entry name" value="TFIIF_alpha"/>
    <property type="match status" value="1"/>
</dbReference>
<dbReference type="GO" id="GO:0001096">
    <property type="term" value="F:TFIIF-class transcription factor complex binding"/>
    <property type="evidence" value="ECO:0007669"/>
    <property type="project" value="TreeGrafter"/>
</dbReference>
<feature type="compositionally biased region" description="Low complexity" evidence="8">
    <location>
        <begin position="458"/>
        <end position="467"/>
    </location>
</feature>
<feature type="compositionally biased region" description="Low complexity" evidence="8">
    <location>
        <begin position="413"/>
        <end position="424"/>
    </location>
</feature>
<evidence type="ECO:0000313" key="9">
    <source>
        <dbReference type="EMBL" id="KAG2181933.1"/>
    </source>
</evidence>
<dbReference type="AlphaFoldDB" id="A0A8H7PY35"/>
<comment type="subcellular location">
    <subcellularLocation>
        <location evidence="1 7">Nucleus</location>
    </subcellularLocation>
</comment>
<dbReference type="OrthoDB" id="76676at2759"/>
<dbReference type="GO" id="GO:0016251">
    <property type="term" value="F:RNA polymerase II general transcription initiation factor activity"/>
    <property type="evidence" value="ECO:0007669"/>
    <property type="project" value="TreeGrafter"/>
</dbReference>
<comment type="function">
    <text evidence="7">TFIIF is a general transcription initiation factor that binds to RNA polymerase II and helps to recruit it to the initiation complex in collaboration with TFIIB. It promotes transcription elongation.</text>
</comment>
<reference evidence="9" key="1">
    <citation type="submission" date="2020-12" db="EMBL/GenBank/DDBJ databases">
        <title>Metabolic potential, ecology and presence of endohyphal bacteria is reflected in genomic diversity of Mucoromycotina.</title>
        <authorList>
            <person name="Muszewska A."/>
            <person name="Okrasinska A."/>
            <person name="Steczkiewicz K."/>
            <person name="Drgas O."/>
            <person name="Orlowska M."/>
            <person name="Perlinska-Lenart U."/>
            <person name="Aleksandrzak-Piekarczyk T."/>
            <person name="Szatraj K."/>
            <person name="Zielenkiewicz U."/>
            <person name="Pilsyk S."/>
            <person name="Malc E."/>
            <person name="Mieczkowski P."/>
            <person name="Kruszewska J.S."/>
            <person name="Biernat P."/>
            <person name="Pawlowska J."/>
        </authorList>
    </citation>
    <scope>NUCLEOTIDE SEQUENCE</scope>
    <source>
        <strain evidence="9">WA0000067209</strain>
    </source>
</reference>